<comment type="caution">
    <text evidence="1">The sequence shown here is derived from an EMBL/GenBank/DDBJ whole genome shotgun (WGS) entry which is preliminary data.</text>
</comment>
<dbReference type="Proteomes" id="UP001055811">
    <property type="component" value="Linkage Group LG08"/>
</dbReference>
<reference evidence="1 2" key="2">
    <citation type="journal article" date="2022" name="Mol. Ecol. Resour.">
        <title>The genomes of chicory, endive, great burdock and yacon provide insights into Asteraceae paleo-polyploidization history and plant inulin production.</title>
        <authorList>
            <person name="Fan W."/>
            <person name="Wang S."/>
            <person name="Wang H."/>
            <person name="Wang A."/>
            <person name="Jiang F."/>
            <person name="Liu H."/>
            <person name="Zhao H."/>
            <person name="Xu D."/>
            <person name="Zhang Y."/>
        </authorList>
    </citation>
    <scope>NUCLEOTIDE SEQUENCE [LARGE SCALE GENOMIC DNA]</scope>
    <source>
        <strain evidence="2">cv. Punajuju</strain>
        <tissue evidence="1">Leaves</tissue>
    </source>
</reference>
<name>A0ACB8ZUA3_CICIN</name>
<evidence type="ECO:0000313" key="2">
    <source>
        <dbReference type="Proteomes" id="UP001055811"/>
    </source>
</evidence>
<gene>
    <name evidence="1" type="ORF">L2E82_45882</name>
</gene>
<protein>
    <submittedName>
        <fullName evidence="1">Uncharacterized protein</fullName>
    </submittedName>
</protein>
<reference evidence="2" key="1">
    <citation type="journal article" date="2022" name="Mol. Ecol. Resour.">
        <title>The genomes of chicory, endive, great burdock and yacon provide insights into Asteraceae palaeo-polyploidization history and plant inulin production.</title>
        <authorList>
            <person name="Fan W."/>
            <person name="Wang S."/>
            <person name="Wang H."/>
            <person name="Wang A."/>
            <person name="Jiang F."/>
            <person name="Liu H."/>
            <person name="Zhao H."/>
            <person name="Xu D."/>
            <person name="Zhang Y."/>
        </authorList>
    </citation>
    <scope>NUCLEOTIDE SEQUENCE [LARGE SCALE GENOMIC DNA]</scope>
    <source>
        <strain evidence="2">cv. Punajuju</strain>
    </source>
</reference>
<dbReference type="EMBL" id="CM042016">
    <property type="protein sequence ID" value="KAI3701233.1"/>
    <property type="molecule type" value="Genomic_DNA"/>
</dbReference>
<organism evidence="1 2">
    <name type="scientific">Cichorium intybus</name>
    <name type="common">Chicory</name>
    <dbReference type="NCBI Taxonomy" id="13427"/>
    <lineage>
        <taxon>Eukaryota</taxon>
        <taxon>Viridiplantae</taxon>
        <taxon>Streptophyta</taxon>
        <taxon>Embryophyta</taxon>
        <taxon>Tracheophyta</taxon>
        <taxon>Spermatophyta</taxon>
        <taxon>Magnoliopsida</taxon>
        <taxon>eudicotyledons</taxon>
        <taxon>Gunneridae</taxon>
        <taxon>Pentapetalae</taxon>
        <taxon>asterids</taxon>
        <taxon>campanulids</taxon>
        <taxon>Asterales</taxon>
        <taxon>Asteraceae</taxon>
        <taxon>Cichorioideae</taxon>
        <taxon>Cichorieae</taxon>
        <taxon>Cichoriinae</taxon>
        <taxon>Cichorium</taxon>
    </lineage>
</organism>
<keyword evidence="2" id="KW-1185">Reference proteome</keyword>
<accession>A0ACB8ZUA3</accession>
<sequence length="160" mass="18739">MGFKQTGLSKYIQYVFFILWSVQDIVIFIFRFLGVSDSVESRHRHHEKQSETTPFSPVLTREFLVVKNFKDIQRKDLPESCAVCLDHFEGDDKITCLKNCTHIFHQGCLDSWMDRLIQGTCPMCRKPILPLECQDEYQIQLKVAADHHYLFEELLGIPDL</sequence>
<proteinExistence type="predicted"/>
<evidence type="ECO:0000313" key="1">
    <source>
        <dbReference type="EMBL" id="KAI3701233.1"/>
    </source>
</evidence>